<keyword evidence="12" id="KW-1185">Reference proteome</keyword>
<evidence type="ECO:0000313" key="11">
    <source>
        <dbReference type="EMBL" id="AUM75715.1"/>
    </source>
</evidence>
<dbReference type="InterPro" id="IPR007387">
    <property type="entry name" value="TRAP_DctQ"/>
</dbReference>
<dbReference type="GO" id="GO:0005886">
    <property type="term" value="C:plasma membrane"/>
    <property type="evidence" value="ECO:0007669"/>
    <property type="project" value="UniProtKB-SubCell"/>
</dbReference>
<dbReference type="AlphaFoldDB" id="A0A2K9MM67"/>
<dbReference type="InterPro" id="IPR055348">
    <property type="entry name" value="DctQ"/>
</dbReference>
<protein>
    <recommendedName>
        <fullName evidence="9">TRAP transporter small permease protein</fullName>
    </recommendedName>
</protein>
<reference evidence="12" key="1">
    <citation type="submission" date="2017-12" db="EMBL/GenBank/DDBJ databases">
        <title>Genomic analysis of Paracoccus sp. CBA4604.</title>
        <authorList>
            <person name="Roh S.W."/>
            <person name="Kim J.Y."/>
            <person name="Kim J.S."/>
        </authorList>
    </citation>
    <scope>NUCLEOTIDE SEQUENCE [LARGE SCALE GENOMIC DNA]</scope>
    <source>
        <strain evidence="12">CBA4604</strain>
    </source>
</reference>
<organism evidence="11 12">
    <name type="scientific">Paracoccus jeotgali</name>
    <dbReference type="NCBI Taxonomy" id="2065379"/>
    <lineage>
        <taxon>Bacteria</taxon>
        <taxon>Pseudomonadati</taxon>
        <taxon>Pseudomonadota</taxon>
        <taxon>Alphaproteobacteria</taxon>
        <taxon>Rhodobacterales</taxon>
        <taxon>Paracoccaceae</taxon>
        <taxon>Paracoccus</taxon>
    </lineage>
</organism>
<evidence type="ECO:0000256" key="4">
    <source>
        <dbReference type="ARBA" id="ARBA00022519"/>
    </source>
</evidence>
<dbReference type="EMBL" id="CP025583">
    <property type="protein sequence ID" value="AUM75715.1"/>
    <property type="molecule type" value="Genomic_DNA"/>
</dbReference>
<dbReference type="GO" id="GO:0015740">
    <property type="term" value="P:C4-dicarboxylate transport"/>
    <property type="evidence" value="ECO:0007669"/>
    <property type="project" value="TreeGrafter"/>
</dbReference>
<evidence type="ECO:0000256" key="8">
    <source>
        <dbReference type="ARBA" id="ARBA00038436"/>
    </source>
</evidence>
<evidence type="ECO:0000256" key="1">
    <source>
        <dbReference type="ARBA" id="ARBA00004429"/>
    </source>
</evidence>
<keyword evidence="6 9" id="KW-1133">Transmembrane helix</keyword>
<dbReference type="Pfam" id="PF04290">
    <property type="entry name" value="DctQ"/>
    <property type="match status" value="1"/>
</dbReference>
<feature type="transmembrane region" description="Helical" evidence="9">
    <location>
        <begin position="144"/>
        <end position="165"/>
    </location>
</feature>
<comment type="function">
    <text evidence="9">Part of the tripartite ATP-independent periplasmic (TRAP) transport system.</text>
</comment>
<comment type="subcellular location">
    <subcellularLocation>
        <location evidence="1 9">Cell inner membrane</location>
        <topology evidence="1 9">Multi-pass membrane protein</topology>
    </subcellularLocation>
</comment>
<evidence type="ECO:0000256" key="9">
    <source>
        <dbReference type="RuleBase" id="RU369079"/>
    </source>
</evidence>
<feature type="transmembrane region" description="Helical" evidence="9">
    <location>
        <begin position="12"/>
        <end position="37"/>
    </location>
</feature>
<accession>A0A2K9MM67</accession>
<feature type="domain" description="Tripartite ATP-independent periplasmic transporters DctQ component" evidence="10">
    <location>
        <begin position="33"/>
        <end position="165"/>
    </location>
</feature>
<feature type="transmembrane region" description="Helical" evidence="9">
    <location>
        <begin position="96"/>
        <end position="118"/>
    </location>
</feature>
<name>A0A2K9MM67_9RHOB</name>
<dbReference type="PANTHER" id="PTHR35011:SF10">
    <property type="entry name" value="TRAP TRANSPORTER SMALL PERMEASE PROTEIN"/>
    <property type="match status" value="1"/>
</dbReference>
<comment type="subunit">
    <text evidence="9">The complex comprises the extracytoplasmic solute receptor protein and the two transmembrane proteins.</text>
</comment>
<gene>
    <name evidence="11" type="ORF">CYR75_13195</name>
</gene>
<keyword evidence="3" id="KW-1003">Cell membrane</keyword>
<evidence type="ECO:0000256" key="7">
    <source>
        <dbReference type="ARBA" id="ARBA00023136"/>
    </source>
</evidence>
<evidence type="ECO:0000256" key="2">
    <source>
        <dbReference type="ARBA" id="ARBA00022448"/>
    </source>
</evidence>
<evidence type="ECO:0000259" key="10">
    <source>
        <dbReference type="Pfam" id="PF04290"/>
    </source>
</evidence>
<keyword evidence="5 9" id="KW-0812">Transmembrane</keyword>
<dbReference type="KEGG" id="paru:CYR75_13195"/>
<dbReference type="Proteomes" id="UP000234882">
    <property type="component" value="Chromosome"/>
</dbReference>
<keyword evidence="2 9" id="KW-0813">Transport</keyword>
<comment type="similarity">
    <text evidence="8 9">Belongs to the TRAP transporter small permease family.</text>
</comment>
<evidence type="ECO:0000256" key="3">
    <source>
        <dbReference type="ARBA" id="ARBA00022475"/>
    </source>
</evidence>
<sequence>MPRRLTPIGWFRAFAGGLSTVGGILAALIMAFMTLHILYEITLLSFFNSSTYVLDEFVGYGVAAMTFLALGDAVSKRALIQVTFLIDWVRAPVLKLMLRLACIGLTGGLVIFLSLQFWKTISRNFARGATSETMAQVPLWIPESLLLAGLVIFGIQLLADALGLFEKPENPF</sequence>
<evidence type="ECO:0000313" key="12">
    <source>
        <dbReference type="Proteomes" id="UP000234882"/>
    </source>
</evidence>
<dbReference type="GO" id="GO:0022857">
    <property type="term" value="F:transmembrane transporter activity"/>
    <property type="evidence" value="ECO:0007669"/>
    <property type="project" value="UniProtKB-UniRule"/>
</dbReference>
<evidence type="ECO:0000256" key="6">
    <source>
        <dbReference type="ARBA" id="ARBA00022989"/>
    </source>
</evidence>
<keyword evidence="4 9" id="KW-0997">Cell inner membrane</keyword>
<evidence type="ECO:0000256" key="5">
    <source>
        <dbReference type="ARBA" id="ARBA00022692"/>
    </source>
</evidence>
<proteinExistence type="inferred from homology"/>
<dbReference type="PANTHER" id="PTHR35011">
    <property type="entry name" value="2,3-DIKETO-L-GULONATE TRAP TRANSPORTER SMALL PERMEASE PROTEIN YIAM"/>
    <property type="match status" value="1"/>
</dbReference>
<keyword evidence="7 9" id="KW-0472">Membrane</keyword>
<dbReference type="OrthoDB" id="9797534at2"/>
<comment type="caution">
    <text evidence="9">Lacks conserved residue(s) required for the propagation of feature annotation.</text>
</comment>